<comment type="caution">
    <text evidence="1">The sequence shown here is derived from an EMBL/GenBank/DDBJ whole genome shotgun (WGS) entry which is preliminary data.</text>
</comment>
<evidence type="ECO:0000313" key="2">
    <source>
        <dbReference type="Proteomes" id="UP000765509"/>
    </source>
</evidence>
<proteinExistence type="predicted"/>
<dbReference type="OrthoDB" id="2507171at2759"/>
<sequence>MLRWQIATQEYRGNMTIVHKDGKIHKNSDGRRRCKFQNNIYKAVYVSEEASPQILIEGISATDLNTTFFEEVRNSYAQDTNCSILWQLFTEDSKDRSLIYALDEIWKESYDAGRFHSLRGIVYHRTKHTSLMKVVDRSLIKLVMKE</sequence>
<accession>A0A9Q3DB74</accession>
<name>A0A9Q3DB74_9BASI</name>
<dbReference type="EMBL" id="AVOT02014082">
    <property type="protein sequence ID" value="MBW0497256.1"/>
    <property type="molecule type" value="Genomic_DNA"/>
</dbReference>
<gene>
    <name evidence="1" type="ORF">O181_036971</name>
</gene>
<dbReference type="AlphaFoldDB" id="A0A9Q3DB74"/>
<keyword evidence="2" id="KW-1185">Reference proteome</keyword>
<evidence type="ECO:0000313" key="1">
    <source>
        <dbReference type="EMBL" id="MBW0497256.1"/>
    </source>
</evidence>
<organism evidence="1 2">
    <name type="scientific">Austropuccinia psidii MF-1</name>
    <dbReference type="NCBI Taxonomy" id="1389203"/>
    <lineage>
        <taxon>Eukaryota</taxon>
        <taxon>Fungi</taxon>
        <taxon>Dikarya</taxon>
        <taxon>Basidiomycota</taxon>
        <taxon>Pucciniomycotina</taxon>
        <taxon>Pucciniomycetes</taxon>
        <taxon>Pucciniales</taxon>
        <taxon>Sphaerophragmiaceae</taxon>
        <taxon>Austropuccinia</taxon>
    </lineage>
</organism>
<reference evidence="1" key="1">
    <citation type="submission" date="2021-03" db="EMBL/GenBank/DDBJ databases">
        <title>Draft genome sequence of rust myrtle Austropuccinia psidii MF-1, a brazilian biotype.</title>
        <authorList>
            <person name="Quecine M.C."/>
            <person name="Pachon D.M.R."/>
            <person name="Bonatelli M.L."/>
            <person name="Correr F.H."/>
            <person name="Franceschini L.M."/>
            <person name="Leite T.F."/>
            <person name="Margarido G.R.A."/>
            <person name="Almeida C.A."/>
            <person name="Ferrarezi J.A."/>
            <person name="Labate C.A."/>
        </authorList>
    </citation>
    <scope>NUCLEOTIDE SEQUENCE</scope>
    <source>
        <strain evidence="1">MF-1</strain>
    </source>
</reference>
<protein>
    <submittedName>
        <fullName evidence="1">Uncharacterized protein</fullName>
    </submittedName>
</protein>
<dbReference type="Proteomes" id="UP000765509">
    <property type="component" value="Unassembled WGS sequence"/>
</dbReference>